<protein>
    <submittedName>
        <fullName evidence="2">Uncharacterized protein</fullName>
    </submittedName>
</protein>
<feature type="region of interest" description="Disordered" evidence="1">
    <location>
        <begin position="70"/>
        <end position="113"/>
    </location>
</feature>
<gene>
    <name evidence="2" type="ORF">K435DRAFT_856053</name>
</gene>
<dbReference type="Proteomes" id="UP000297245">
    <property type="component" value="Unassembled WGS sequence"/>
</dbReference>
<feature type="compositionally biased region" description="Polar residues" evidence="1">
    <location>
        <begin position="95"/>
        <end position="105"/>
    </location>
</feature>
<dbReference type="AlphaFoldDB" id="A0A4S8M9K5"/>
<name>A0A4S8M9K5_DENBC</name>
<dbReference type="EMBL" id="ML179125">
    <property type="protein sequence ID" value="THU99086.1"/>
    <property type="molecule type" value="Genomic_DNA"/>
</dbReference>
<sequence>MSHAATDLFNEGVKKLKLGSLKAFLDKESDLVEVLWDIDKLRCGSTDCPSPTPPLSPLIYSPSPQSPITYSGNLSPLLLDPSNSDSESNFEPVRSVSSQNSIKTDGQSDKSDFEAEETDLLAFKQVSSQLNTGLELTPTTDAITSRLVSDWLSNEELCGISDDELEWDDYEEQQEKGLSDDYENWEASVS</sequence>
<accession>A0A4S8M9K5</accession>
<evidence type="ECO:0000313" key="2">
    <source>
        <dbReference type="EMBL" id="THU99086.1"/>
    </source>
</evidence>
<proteinExistence type="predicted"/>
<evidence type="ECO:0000256" key="1">
    <source>
        <dbReference type="SAM" id="MobiDB-lite"/>
    </source>
</evidence>
<keyword evidence="3" id="KW-1185">Reference proteome</keyword>
<feature type="compositionally biased region" description="Low complexity" evidence="1">
    <location>
        <begin position="70"/>
        <end position="86"/>
    </location>
</feature>
<reference evidence="2 3" key="1">
    <citation type="journal article" date="2019" name="Nat. Ecol. Evol.">
        <title>Megaphylogeny resolves global patterns of mushroom evolution.</title>
        <authorList>
            <person name="Varga T."/>
            <person name="Krizsan K."/>
            <person name="Foldi C."/>
            <person name="Dima B."/>
            <person name="Sanchez-Garcia M."/>
            <person name="Sanchez-Ramirez S."/>
            <person name="Szollosi G.J."/>
            <person name="Szarkandi J.G."/>
            <person name="Papp V."/>
            <person name="Albert L."/>
            <person name="Andreopoulos W."/>
            <person name="Angelini C."/>
            <person name="Antonin V."/>
            <person name="Barry K.W."/>
            <person name="Bougher N.L."/>
            <person name="Buchanan P."/>
            <person name="Buyck B."/>
            <person name="Bense V."/>
            <person name="Catcheside P."/>
            <person name="Chovatia M."/>
            <person name="Cooper J."/>
            <person name="Damon W."/>
            <person name="Desjardin D."/>
            <person name="Finy P."/>
            <person name="Geml J."/>
            <person name="Haridas S."/>
            <person name="Hughes K."/>
            <person name="Justo A."/>
            <person name="Karasinski D."/>
            <person name="Kautmanova I."/>
            <person name="Kiss B."/>
            <person name="Kocsube S."/>
            <person name="Kotiranta H."/>
            <person name="LaButti K.M."/>
            <person name="Lechner B.E."/>
            <person name="Liimatainen K."/>
            <person name="Lipzen A."/>
            <person name="Lukacs Z."/>
            <person name="Mihaltcheva S."/>
            <person name="Morgado L.N."/>
            <person name="Niskanen T."/>
            <person name="Noordeloos M.E."/>
            <person name="Ohm R.A."/>
            <person name="Ortiz-Santana B."/>
            <person name="Ovrebo C."/>
            <person name="Racz N."/>
            <person name="Riley R."/>
            <person name="Savchenko A."/>
            <person name="Shiryaev A."/>
            <person name="Soop K."/>
            <person name="Spirin V."/>
            <person name="Szebenyi C."/>
            <person name="Tomsovsky M."/>
            <person name="Tulloss R.E."/>
            <person name="Uehling J."/>
            <person name="Grigoriev I.V."/>
            <person name="Vagvolgyi C."/>
            <person name="Papp T."/>
            <person name="Martin F.M."/>
            <person name="Miettinen O."/>
            <person name="Hibbett D.S."/>
            <person name="Nagy L.G."/>
        </authorList>
    </citation>
    <scope>NUCLEOTIDE SEQUENCE [LARGE SCALE GENOMIC DNA]</scope>
    <source>
        <strain evidence="2 3">CBS 962.96</strain>
    </source>
</reference>
<evidence type="ECO:0000313" key="3">
    <source>
        <dbReference type="Proteomes" id="UP000297245"/>
    </source>
</evidence>
<organism evidence="2 3">
    <name type="scientific">Dendrothele bispora (strain CBS 962.96)</name>
    <dbReference type="NCBI Taxonomy" id="1314807"/>
    <lineage>
        <taxon>Eukaryota</taxon>
        <taxon>Fungi</taxon>
        <taxon>Dikarya</taxon>
        <taxon>Basidiomycota</taxon>
        <taxon>Agaricomycotina</taxon>
        <taxon>Agaricomycetes</taxon>
        <taxon>Agaricomycetidae</taxon>
        <taxon>Agaricales</taxon>
        <taxon>Agaricales incertae sedis</taxon>
        <taxon>Dendrothele</taxon>
    </lineage>
</organism>